<evidence type="ECO:0000256" key="6">
    <source>
        <dbReference type="SAM" id="Phobius"/>
    </source>
</evidence>
<keyword evidence="5 8" id="KW-0012">Acyltransferase</keyword>
<dbReference type="AlphaFoldDB" id="A0A2U2PKD2"/>
<comment type="pathway">
    <text evidence="1">Lipid metabolism.</text>
</comment>
<keyword evidence="3 8" id="KW-0808">Transferase</keyword>
<keyword evidence="6" id="KW-0472">Membrane</keyword>
<keyword evidence="6" id="KW-1133">Transmembrane helix</keyword>
<evidence type="ECO:0000256" key="3">
    <source>
        <dbReference type="ARBA" id="ARBA00022679"/>
    </source>
</evidence>
<evidence type="ECO:0000256" key="5">
    <source>
        <dbReference type="ARBA" id="ARBA00023315"/>
    </source>
</evidence>
<organism evidence="8 9">
    <name type="scientific">Pararcticibacter amylolyticus</name>
    <dbReference type="NCBI Taxonomy" id="2173175"/>
    <lineage>
        <taxon>Bacteria</taxon>
        <taxon>Pseudomonadati</taxon>
        <taxon>Bacteroidota</taxon>
        <taxon>Sphingobacteriia</taxon>
        <taxon>Sphingobacteriales</taxon>
        <taxon>Sphingobacteriaceae</taxon>
        <taxon>Pararcticibacter</taxon>
    </lineage>
</organism>
<keyword evidence="9" id="KW-1185">Reference proteome</keyword>
<evidence type="ECO:0000259" key="7">
    <source>
        <dbReference type="SMART" id="SM00563"/>
    </source>
</evidence>
<evidence type="ECO:0000313" key="9">
    <source>
        <dbReference type="Proteomes" id="UP000245647"/>
    </source>
</evidence>
<accession>A0A2U2PKD2</accession>
<dbReference type="GO" id="GO:0003841">
    <property type="term" value="F:1-acylglycerol-3-phosphate O-acyltransferase activity"/>
    <property type="evidence" value="ECO:0007669"/>
    <property type="project" value="TreeGrafter"/>
</dbReference>
<proteinExistence type="predicted"/>
<dbReference type="Pfam" id="PF01553">
    <property type="entry name" value="Acyltransferase"/>
    <property type="match status" value="1"/>
</dbReference>
<sequence length="245" mass="28132">MKRYLKLAHRYLYLGSVVIFFFLLYPFLFYFSRKPERFGVLNKFRRLLGFLTSAGAGFFYSYSFAKPVDWSRKYIICANHTSNLDITAITLMTRNNFAFMGKDELLGNPVTRLFFTTIDIPLNRESRMSAFRAFKRADEYLRRGMSMVIFPEGKIPDDYPPVLSEFKNGPFRLAIEHQVPIIPVSITDAWGKMWDDGSVYGSKPGICHIFVHSVVETKGLNLDNADALSAQIFNIISEGLKKNEA</sequence>
<comment type="caution">
    <text evidence="8">The sequence shown here is derived from an EMBL/GenBank/DDBJ whole genome shotgun (WGS) entry which is preliminary data.</text>
</comment>
<dbReference type="InterPro" id="IPR002123">
    <property type="entry name" value="Plipid/glycerol_acylTrfase"/>
</dbReference>
<dbReference type="Proteomes" id="UP000245647">
    <property type="component" value="Unassembled WGS sequence"/>
</dbReference>
<dbReference type="OrthoDB" id="9803035at2"/>
<reference evidence="8 9" key="1">
    <citation type="submission" date="2018-04" db="EMBL/GenBank/DDBJ databases">
        <title>Pedobacter chongqingensis sp. nov., isolated from a rottenly hemp rope.</title>
        <authorList>
            <person name="Cai Y."/>
        </authorList>
    </citation>
    <scope>NUCLEOTIDE SEQUENCE [LARGE SCALE GENOMIC DNA]</scope>
    <source>
        <strain evidence="8 9">FJ4-8</strain>
    </source>
</reference>
<keyword evidence="4" id="KW-0443">Lipid metabolism</keyword>
<evidence type="ECO:0000256" key="1">
    <source>
        <dbReference type="ARBA" id="ARBA00005189"/>
    </source>
</evidence>
<protein>
    <submittedName>
        <fullName evidence="8">1-acyl-sn-glycerol-3-phosphate acyltransferase</fullName>
    </submittedName>
</protein>
<dbReference type="PANTHER" id="PTHR10434:SF64">
    <property type="entry name" value="1-ACYL-SN-GLYCEROL-3-PHOSPHATE ACYLTRANSFERASE-RELATED"/>
    <property type="match status" value="1"/>
</dbReference>
<dbReference type="SUPFAM" id="SSF69593">
    <property type="entry name" value="Glycerol-3-phosphate (1)-acyltransferase"/>
    <property type="match status" value="1"/>
</dbReference>
<feature type="transmembrane region" description="Helical" evidence="6">
    <location>
        <begin position="12"/>
        <end position="32"/>
    </location>
</feature>
<keyword evidence="2" id="KW-0444">Lipid biosynthesis</keyword>
<dbReference type="CDD" id="cd07989">
    <property type="entry name" value="LPLAT_AGPAT-like"/>
    <property type="match status" value="1"/>
</dbReference>
<dbReference type="GO" id="GO:0006654">
    <property type="term" value="P:phosphatidic acid biosynthetic process"/>
    <property type="evidence" value="ECO:0007669"/>
    <property type="project" value="TreeGrafter"/>
</dbReference>
<keyword evidence="6" id="KW-0812">Transmembrane</keyword>
<feature type="transmembrane region" description="Helical" evidence="6">
    <location>
        <begin position="44"/>
        <end position="65"/>
    </location>
</feature>
<evidence type="ECO:0000256" key="4">
    <source>
        <dbReference type="ARBA" id="ARBA00023098"/>
    </source>
</evidence>
<dbReference type="RefSeq" id="WP_109414679.1">
    <property type="nucleotide sequence ID" value="NZ_QEAS01000003.1"/>
</dbReference>
<name>A0A2U2PKD2_9SPHI</name>
<dbReference type="EMBL" id="QEAS01000003">
    <property type="protein sequence ID" value="PWG81734.1"/>
    <property type="molecule type" value="Genomic_DNA"/>
</dbReference>
<dbReference type="SMART" id="SM00563">
    <property type="entry name" value="PlsC"/>
    <property type="match status" value="1"/>
</dbReference>
<dbReference type="PANTHER" id="PTHR10434">
    <property type="entry name" value="1-ACYL-SN-GLYCEROL-3-PHOSPHATE ACYLTRANSFERASE"/>
    <property type="match status" value="1"/>
</dbReference>
<feature type="domain" description="Phospholipid/glycerol acyltransferase" evidence="7">
    <location>
        <begin position="74"/>
        <end position="189"/>
    </location>
</feature>
<evidence type="ECO:0000256" key="2">
    <source>
        <dbReference type="ARBA" id="ARBA00022516"/>
    </source>
</evidence>
<evidence type="ECO:0000313" key="8">
    <source>
        <dbReference type="EMBL" id="PWG81734.1"/>
    </source>
</evidence>
<gene>
    <name evidence="8" type="ORF">DDR33_05050</name>
</gene>